<keyword evidence="8" id="KW-0805">Transcription regulation</keyword>
<evidence type="ECO:0000256" key="6">
    <source>
        <dbReference type="ARBA" id="ARBA00022833"/>
    </source>
</evidence>
<dbReference type="InterPro" id="IPR013083">
    <property type="entry name" value="Znf_RING/FYVE/PHD"/>
</dbReference>
<accession>A0A226DYX8</accession>
<keyword evidence="7" id="KW-0007">Acetylation</keyword>
<feature type="compositionally biased region" description="Basic and acidic residues" evidence="15">
    <location>
        <begin position="300"/>
        <end position="316"/>
    </location>
</feature>
<evidence type="ECO:0000256" key="12">
    <source>
        <dbReference type="ARBA" id="ARBA00065242"/>
    </source>
</evidence>
<evidence type="ECO:0000256" key="3">
    <source>
        <dbReference type="ARBA" id="ARBA00022553"/>
    </source>
</evidence>
<evidence type="ECO:0000256" key="4">
    <source>
        <dbReference type="ARBA" id="ARBA00022723"/>
    </source>
</evidence>
<feature type="compositionally biased region" description="Acidic residues" evidence="15">
    <location>
        <begin position="334"/>
        <end position="343"/>
    </location>
</feature>
<evidence type="ECO:0000256" key="2">
    <source>
        <dbReference type="ARBA" id="ARBA00008947"/>
    </source>
</evidence>
<dbReference type="GO" id="GO:0006367">
    <property type="term" value="P:transcription initiation at RNA polymerase II promoter"/>
    <property type="evidence" value="ECO:0007669"/>
    <property type="project" value="InterPro"/>
</dbReference>
<feature type="region of interest" description="Disordered" evidence="15">
    <location>
        <begin position="201"/>
        <end position="374"/>
    </location>
</feature>
<comment type="subcellular location">
    <subcellularLocation>
        <location evidence="1">Nucleus</location>
    </subcellularLocation>
</comment>
<keyword evidence="3" id="KW-0597">Phosphoprotein</keyword>
<keyword evidence="10" id="KW-0539">Nucleus</keyword>
<dbReference type="InterPro" id="IPR017919">
    <property type="entry name" value="TFIIE/TFIIEa_HTH"/>
</dbReference>
<comment type="caution">
    <text evidence="17">The sequence shown here is derived from an EMBL/GenBank/DDBJ whole genome shotgun (WGS) entry which is preliminary data.</text>
</comment>
<keyword evidence="6" id="KW-0862">Zinc</keyword>
<evidence type="ECO:0000256" key="1">
    <source>
        <dbReference type="ARBA" id="ARBA00004123"/>
    </source>
</evidence>
<keyword evidence="18" id="KW-1185">Reference proteome</keyword>
<dbReference type="AlphaFoldDB" id="A0A226DYX8"/>
<dbReference type="Pfam" id="PF02002">
    <property type="entry name" value="TFIIE_alpha"/>
    <property type="match status" value="1"/>
</dbReference>
<comment type="function">
    <text evidence="11">Recruits TFIIH to the initiation complex and stimulates the RNA polymerase II C-terminal domain kinase and DNA-dependent ATPase activities of TFIIH. Both TFIIH and TFIIE are required for promoter clearance by RNA polymerase.</text>
</comment>
<dbReference type="Proteomes" id="UP000198287">
    <property type="component" value="Unassembled WGS sequence"/>
</dbReference>
<feature type="domain" description="HTH TFE/IIEalpha-type" evidence="16">
    <location>
        <begin position="13"/>
        <end position="103"/>
    </location>
</feature>
<proteinExistence type="inferred from homology"/>
<feature type="compositionally biased region" description="Polar residues" evidence="15">
    <location>
        <begin position="234"/>
        <end position="243"/>
    </location>
</feature>
<comment type="subunit">
    <text evidence="12">Tetramer of two alpha and two beta chains. Interacts with TAF6/TAFII80. Interacts with ATF7IP. Interacts with SND1. Part of TBP-based Pol II pre-initiation complex (PIC), in which Pol II core assembles with general transcription factors and other specific initiation factors including GTF2E1, GTF2E2, GTF2F1, GTF2F2, TCEA1, ERCC2, ERCC3, GTF2H2, GTF2H3, GTF2H4, GTF2H5, GTF2A1, GTF2A2, GTF2B and TBP; this large multi-subunit PIC complex mediates DNA unwinding and targets Pol II core to the transcription start site where the first phosphodiester bond forms.</text>
</comment>
<evidence type="ECO:0000313" key="17">
    <source>
        <dbReference type="EMBL" id="OXA50652.1"/>
    </source>
</evidence>
<evidence type="ECO:0000259" key="16">
    <source>
        <dbReference type="PROSITE" id="PS51344"/>
    </source>
</evidence>
<evidence type="ECO:0000256" key="8">
    <source>
        <dbReference type="ARBA" id="ARBA00023015"/>
    </source>
</evidence>
<dbReference type="Gene3D" id="3.30.40.10">
    <property type="entry name" value="Zinc/RING finger domain, C3HC4 (zinc finger)"/>
    <property type="match status" value="1"/>
</dbReference>
<dbReference type="PANTHER" id="PTHR13097">
    <property type="entry name" value="TRANSCRIPTION INITIATION FACTOR IIE, ALPHA SUBUNIT"/>
    <property type="match status" value="1"/>
</dbReference>
<protein>
    <recommendedName>
        <fullName evidence="13">General transcription factor IIE subunit 1</fullName>
    </recommendedName>
    <alternativeName>
        <fullName evidence="14">Transcription initiation factor IIE subunit alpha</fullName>
    </alternativeName>
</protein>
<dbReference type="OrthoDB" id="361102at2759"/>
<evidence type="ECO:0000256" key="15">
    <source>
        <dbReference type="SAM" id="MobiDB-lite"/>
    </source>
</evidence>
<organism evidence="17 18">
    <name type="scientific">Folsomia candida</name>
    <name type="common">Springtail</name>
    <dbReference type="NCBI Taxonomy" id="158441"/>
    <lineage>
        <taxon>Eukaryota</taxon>
        <taxon>Metazoa</taxon>
        <taxon>Ecdysozoa</taxon>
        <taxon>Arthropoda</taxon>
        <taxon>Hexapoda</taxon>
        <taxon>Collembola</taxon>
        <taxon>Entomobryomorpha</taxon>
        <taxon>Isotomoidea</taxon>
        <taxon>Isotomidae</taxon>
        <taxon>Proisotominae</taxon>
        <taxon>Folsomia</taxon>
    </lineage>
</organism>
<evidence type="ECO:0000256" key="13">
    <source>
        <dbReference type="ARBA" id="ARBA00073913"/>
    </source>
</evidence>
<dbReference type="InterPro" id="IPR024550">
    <property type="entry name" value="TFIIEa/SarR/Rpc3_HTH_dom"/>
</dbReference>
<keyword evidence="5" id="KW-0863">Zinc-finger</keyword>
<dbReference type="EMBL" id="LNIX01000008">
    <property type="protein sequence ID" value="OXA50652.1"/>
    <property type="molecule type" value="Genomic_DNA"/>
</dbReference>
<dbReference type="Pfam" id="PF11521">
    <property type="entry name" value="TFIIE-A_C"/>
    <property type="match status" value="1"/>
</dbReference>
<dbReference type="GO" id="GO:0005673">
    <property type="term" value="C:transcription factor TFIIE complex"/>
    <property type="evidence" value="ECO:0007669"/>
    <property type="project" value="TreeGrafter"/>
</dbReference>
<evidence type="ECO:0000256" key="14">
    <source>
        <dbReference type="ARBA" id="ARBA00080958"/>
    </source>
</evidence>
<evidence type="ECO:0000256" key="10">
    <source>
        <dbReference type="ARBA" id="ARBA00023242"/>
    </source>
</evidence>
<dbReference type="InterPro" id="IPR039997">
    <property type="entry name" value="TFE"/>
</dbReference>
<dbReference type="STRING" id="158441.A0A226DYX8"/>
<gene>
    <name evidence="17" type="ORF">Fcan01_14467</name>
</gene>
<dbReference type="InterPro" id="IPR021600">
    <property type="entry name" value="TFIIE_asu_C"/>
</dbReference>
<keyword evidence="4" id="KW-0479">Metal-binding</keyword>
<feature type="compositionally biased region" description="Acidic residues" evidence="15">
    <location>
        <begin position="356"/>
        <end position="373"/>
    </location>
</feature>
<dbReference type="OMA" id="ILIRYPC"/>
<dbReference type="PROSITE" id="PS51344">
    <property type="entry name" value="HTH_TFE_IIE"/>
    <property type="match status" value="1"/>
</dbReference>
<name>A0A226DYX8_FOLCA</name>
<dbReference type="PANTHER" id="PTHR13097:SF7">
    <property type="entry name" value="GENERAL TRANSCRIPTION FACTOR IIE SUBUNIT 1"/>
    <property type="match status" value="1"/>
</dbReference>
<evidence type="ECO:0000256" key="7">
    <source>
        <dbReference type="ARBA" id="ARBA00022990"/>
    </source>
</evidence>
<dbReference type="GO" id="GO:0008270">
    <property type="term" value="F:zinc ion binding"/>
    <property type="evidence" value="ECO:0007669"/>
    <property type="project" value="UniProtKB-KW"/>
</dbReference>
<keyword evidence="9" id="KW-0804">Transcription</keyword>
<dbReference type="SMART" id="SM00531">
    <property type="entry name" value="TFIIE"/>
    <property type="match status" value="1"/>
</dbReference>
<dbReference type="SUPFAM" id="SSF57783">
    <property type="entry name" value="Zinc beta-ribbon"/>
    <property type="match status" value="1"/>
</dbReference>
<sequence>MEGGYVTEIPSYLKQLARLIARAFFQIEDSLVIDMLVRNVCMKEKEIEDLLKFDTKLLRARLGTLKSEKFVHTRLRMETGPDGKAQKVNYYFINYKTLVNVIKYKLDHMRKKMETQERDATNRASFKCTNCDKTFTDLEAGELFDSMTGNFYCTFCRQLVEEDESSSVPKDSRLLLARFNEQLEIIFDLLRKAENIKLAPELLDPEPPRNFNDPSDSGRDSGRNDRGGMWSGEATRSSGGNDQTRIDITIGDDSANKPKELRKERPVWLRESTIGGDYAGSSSATTSSASTSEAGPSEKSGAREDIMSVLLAHEKMSGGSASSQKPIALGVADSDSDDDEDPDNVNIPNNLKTLDIDDDDDVGVMDEDDDDDSVPVVTVGSERVPINQVTPDVIAKMTPAEKEAYVQQYQDFFND</sequence>
<feature type="compositionally biased region" description="Basic and acidic residues" evidence="15">
    <location>
        <begin position="254"/>
        <end position="268"/>
    </location>
</feature>
<evidence type="ECO:0000256" key="5">
    <source>
        <dbReference type="ARBA" id="ARBA00022771"/>
    </source>
</evidence>
<evidence type="ECO:0000256" key="11">
    <source>
        <dbReference type="ARBA" id="ARBA00025581"/>
    </source>
</evidence>
<reference evidence="17 18" key="1">
    <citation type="submission" date="2015-12" db="EMBL/GenBank/DDBJ databases">
        <title>The genome of Folsomia candida.</title>
        <authorList>
            <person name="Faddeeva A."/>
            <person name="Derks M.F."/>
            <person name="Anvar Y."/>
            <person name="Smit S."/>
            <person name="Van Straalen N."/>
            <person name="Roelofs D."/>
        </authorList>
    </citation>
    <scope>NUCLEOTIDE SEQUENCE [LARGE SCALE GENOMIC DNA]</scope>
    <source>
        <strain evidence="17 18">VU population</strain>
        <tissue evidence="17">Whole body</tissue>
    </source>
</reference>
<feature type="compositionally biased region" description="Basic and acidic residues" evidence="15">
    <location>
        <begin position="216"/>
        <end position="226"/>
    </location>
</feature>
<comment type="similarity">
    <text evidence="2">Belongs to the TFIIE alpha subunit family.</text>
</comment>
<dbReference type="InterPro" id="IPR002853">
    <property type="entry name" value="TFIIE_asu"/>
</dbReference>
<feature type="compositionally biased region" description="Low complexity" evidence="15">
    <location>
        <begin position="281"/>
        <end position="292"/>
    </location>
</feature>
<evidence type="ECO:0000256" key="9">
    <source>
        <dbReference type="ARBA" id="ARBA00023163"/>
    </source>
</evidence>
<evidence type="ECO:0000313" key="18">
    <source>
        <dbReference type="Proteomes" id="UP000198287"/>
    </source>
</evidence>
<dbReference type="Gene3D" id="6.10.140.1250">
    <property type="match status" value="1"/>
</dbReference>
<dbReference type="FunFam" id="3.30.40.10:FF:000087">
    <property type="entry name" value="General transcription factor IIE subunit 1"/>
    <property type="match status" value="1"/>
</dbReference>